<sequence>MPTNMTLRIPDDFWYHVSTFIPHRQLEDLYSVNRALFNTAMNTKYRRVEFANFDDEKMYLLKRLADPYVSRRVRSLHLDTWSVFTSHHRRGHTIYSSEEIIRAMTDAVHGMTGLTDFSLHWRNHLFAADLLPFLATAWSTLRMPLRRLAVTAPLGRLQTILATCFGFERLWELSISLEPDNFAGSAIAEARVLTQVVAPLVNALTPHLRHLCIASRSLSADVSPLLWALVRFPLLHSSCIFIPYENCGMDDDGSLAFFLRRQSGVLRFFELAPLPPPRAAQSIEATTTESVLQTWLTRHQKDKEILDGLEMLRMYLPPGCFETSLAHLTRSVDTLRTLTLDGQYLEFEQVDSLVTVFKGYGLRTLRLSAESLSPRLVARLARLGPCLEDLQLLVQAVADEHDEVQTDLPTQNVTHCLSRLTVKGINLEWDNAYLFLQLFHHYFHDCRITSLGIDLHTLSPLVVDGLAKELPDLTSLRLNVQNIVGDAIITTPPLPDFRSTTSKLEEFRRGMCGKRYEAWPLEEAYVTSTSLTLSAVGEVPVEGVYPGIVEVLATCIPRLKPEV</sequence>
<accession>A0ABR3IYL9</accession>
<evidence type="ECO:0000313" key="1">
    <source>
        <dbReference type="EMBL" id="KAL0948447.1"/>
    </source>
</evidence>
<dbReference type="Proteomes" id="UP001556367">
    <property type="component" value="Unassembled WGS sequence"/>
</dbReference>
<proteinExistence type="predicted"/>
<keyword evidence="2" id="KW-1185">Reference proteome</keyword>
<evidence type="ECO:0000313" key="2">
    <source>
        <dbReference type="Proteomes" id="UP001556367"/>
    </source>
</evidence>
<evidence type="ECO:0008006" key="3">
    <source>
        <dbReference type="Google" id="ProtNLM"/>
    </source>
</evidence>
<comment type="caution">
    <text evidence="1">The sequence shown here is derived from an EMBL/GenBank/DDBJ whole genome shotgun (WGS) entry which is preliminary data.</text>
</comment>
<gene>
    <name evidence="1" type="ORF">HGRIS_011020</name>
</gene>
<name>A0ABR3IYL9_9AGAR</name>
<protein>
    <recommendedName>
        <fullName evidence="3">F-box domain-containing protein</fullName>
    </recommendedName>
</protein>
<organism evidence="1 2">
    <name type="scientific">Hohenbuehelia grisea</name>
    <dbReference type="NCBI Taxonomy" id="104357"/>
    <lineage>
        <taxon>Eukaryota</taxon>
        <taxon>Fungi</taxon>
        <taxon>Dikarya</taxon>
        <taxon>Basidiomycota</taxon>
        <taxon>Agaricomycotina</taxon>
        <taxon>Agaricomycetes</taxon>
        <taxon>Agaricomycetidae</taxon>
        <taxon>Agaricales</taxon>
        <taxon>Pleurotineae</taxon>
        <taxon>Pleurotaceae</taxon>
        <taxon>Hohenbuehelia</taxon>
    </lineage>
</organism>
<dbReference type="EMBL" id="JASNQZ010000014">
    <property type="protein sequence ID" value="KAL0948447.1"/>
    <property type="molecule type" value="Genomic_DNA"/>
</dbReference>
<reference evidence="2" key="1">
    <citation type="submission" date="2024-06" db="EMBL/GenBank/DDBJ databases">
        <title>Multi-omics analyses provide insights into the biosynthesis of the anticancer antibiotic pleurotin in Hohenbuehelia grisea.</title>
        <authorList>
            <person name="Weaver J.A."/>
            <person name="Alberti F."/>
        </authorList>
    </citation>
    <scope>NUCLEOTIDE SEQUENCE [LARGE SCALE GENOMIC DNA]</scope>
    <source>
        <strain evidence="2">T-177</strain>
    </source>
</reference>